<feature type="transmembrane region" description="Helical" evidence="2">
    <location>
        <begin position="183"/>
        <end position="200"/>
    </location>
</feature>
<dbReference type="EMBL" id="JAGFBS010000002">
    <property type="protein sequence ID" value="KAG6380626.1"/>
    <property type="molecule type" value="Genomic_DNA"/>
</dbReference>
<reference evidence="3" key="1">
    <citation type="submission" date="2021-03" db="EMBL/GenBank/DDBJ databases">
        <title>Evolutionary innovations through gain and loss of genes in the ectomycorrhizal Boletales.</title>
        <authorList>
            <person name="Wu G."/>
            <person name="Miyauchi S."/>
            <person name="Morin E."/>
            <person name="Yang Z.-L."/>
            <person name="Xu J."/>
            <person name="Martin F.M."/>
        </authorList>
    </citation>
    <scope>NUCLEOTIDE SEQUENCE</scope>
    <source>
        <strain evidence="3">BR01</strain>
    </source>
</reference>
<keyword evidence="4" id="KW-1185">Reference proteome</keyword>
<evidence type="ECO:0000256" key="1">
    <source>
        <dbReference type="SAM" id="MobiDB-lite"/>
    </source>
</evidence>
<feature type="compositionally biased region" description="Basic and acidic residues" evidence="1">
    <location>
        <begin position="261"/>
        <end position="278"/>
    </location>
</feature>
<comment type="caution">
    <text evidence="3">The sequence shown here is derived from an EMBL/GenBank/DDBJ whole genome shotgun (WGS) entry which is preliminary data.</text>
</comment>
<dbReference type="OrthoDB" id="2366471at2759"/>
<gene>
    <name evidence="3" type="ORF">JVT61DRAFT_4992</name>
</gene>
<feature type="transmembrane region" description="Helical" evidence="2">
    <location>
        <begin position="94"/>
        <end position="113"/>
    </location>
</feature>
<evidence type="ECO:0000313" key="3">
    <source>
        <dbReference type="EMBL" id="KAG6380626.1"/>
    </source>
</evidence>
<name>A0A8I3ACQ4_9AGAM</name>
<feature type="transmembrane region" description="Helical" evidence="2">
    <location>
        <begin position="293"/>
        <end position="311"/>
    </location>
</feature>
<dbReference type="AlphaFoldDB" id="A0A8I3ACQ4"/>
<keyword evidence="2" id="KW-0812">Transmembrane</keyword>
<organism evidence="3 4">
    <name type="scientific">Boletus reticuloceps</name>
    <dbReference type="NCBI Taxonomy" id="495285"/>
    <lineage>
        <taxon>Eukaryota</taxon>
        <taxon>Fungi</taxon>
        <taxon>Dikarya</taxon>
        <taxon>Basidiomycota</taxon>
        <taxon>Agaricomycotina</taxon>
        <taxon>Agaricomycetes</taxon>
        <taxon>Agaricomycetidae</taxon>
        <taxon>Boletales</taxon>
        <taxon>Boletineae</taxon>
        <taxon>Boletaceae</taxon>
        <taxon>Boletoideae</taxon>
        <taxon>Boletus</taxon>
    </lineage>
</organism>
<feature type="transmembrane region" description="Helical" evidence="2">
    <location>
        <begin position="155"/>
        <end position="177"/>
    </location>
</feature>
<dbReference type="Proteomes" id="UP000683000">
    <property type="component" value="Unassembled WGS sequence"/>
</dbReference>
<feature type="region of interest" description="Disordered" evidence="1">
    <location>
        <begin position="261"/>
        <end position="285"/>
    </location>
</feature>
<evidence type="ECO:0000256" key="2">
    <source>
        <dbReference type="SAM" id="Phobius"/>
    </source>
</evidence>
<proteinExistence type="predicted"/>
<protein>
    <submittedName>
        <fullName evidence="3">Uncharacterized protein</fullName>
    </submittedName>
</protein>
<keyword evidence="2" id="KW-0472">Membrane</keyword>
<sequence>MPPLGAPLAHSTFSLNTAGVTGFFGGEEAISAMATVHLYEKRRFLGWFNSPGSYTIAKRFGRMANSPFWDGLFPGPNDSPAVSFGLDGKKGPQYIAALSGTTLTTGHLGYLTMKRKKGKARRIKGRRTTPVDVSYLAMNAVDETRAMIKLLPVRSALWGLIPITVSVLTCIICALVYDWFSFSMILLGIVSSGLASLFIGRGRLVIKSVWKPAEGAPAGHGILIGEDGVVLIKGAERDVNVITKGRFDLIVKRSNKKKGEEKDVEKKGVEEKYDQKKDEDEDDEKDNAPKYHVIGLCSLLLLVQFLLQLLLIPQGSLLGQIMFLVSLGASWVYNSYLSSLEEEKIQENILFDALKEPKMIRFRTGTRTTMAVFACLLLFHRVKGTTANEERSVRVKILNACLPNDTAVWTLWKEKIVQHLLDINDRPDTSPSLEEDMRDKRLSELPEQERKLFKQLLDDAHDAFNGYFSVRDELPDDSSSRPL</sequence>
<keyword evidence="2" id="KW-1133">Transmembrane helix</keyword>
<accession>A0A8I3ACQ4</accession>
<evidence type="ECO:0000313" key="4">
    <source>
        <dbReference type="Proteomes" id="UP000683000"/>
    </source>
</evidence>